<proteinExistence type="inferred from homology"/>
<keyword evidence="4 5" id="KW-0408">Iron</keyword>
<protein>
    <submittedName>
        <fullName evidence="8">Protein SRG1</fullName>
    </submittedName>
</protein>
<comment type="similarity">
    <text evidence="1 5">Belongs to the iron/ascorbate-dependent oxidoreductase family.</text>
</comment>
<evidence type="ECO:0000313" key="7">
    <source>
        <dbReference type="Proteomes" id="UP001652623"/>
    </source>
</evidence>
<dbReference type="PROSITE" id="PS51471">
    <property type="entry name" value="FE2OG_OXY"/>
    <property type="match status" value="1"/>
</dbReference>
<dbReference type="Proteomes" id="UP001652623">
    <property type="component" value="Chromosome 11"/>
</dbReference>
<dbReference type="SUPFAM" id="SSF51197">
    <property type="entry name" value="Clavaminate synthase-like"/>
    <property type="match status" value="1"/>
</dbReference>
<accession>A0A6P3YTW0</accession>
<gene>
    <name evidence="8" type="primary">LOC107404998</name>
</gene>
<dbReference type="KEGG" id="zju:107404998"/>
<dbReference type="Gene3D" id="2.60.120.330">
    <property type="entry name" value="B-lactam Antibiotic, Isopenicillin N Synthase, Chain"/>
    <property type="match status" value="1"/>
</dbReference>
<dbReference type="GO" id="GO:0046872">
    <property type="term" value="F:metal ion binding"/>
    <property type="evidence" value="ECO:0007669"/>
    <property type="project" value="UniProtKB-KW"/>
</dbReference>
<evidence type="ECO:0000256" key="4">
    <source>
        <dbReference type="ARBA" id="ARBA00023004"/>
    </source>
</evidence>
<dbReference type="InterPro" id="IPR044861">
    <property type="entry name" value="IPNS-like_FE2OG_OXY"/>
</dbReference>
<dbReference type="InterPro" id="IPR027443">
    <property type="entry name" value="IPNS-like_sf"/>
</dbReference>
<dbReference type="GO" id="GO:0016491">
    <property type="term" value="F:oxidoreductase activity"/>
    <property type="evidence" value="ECO:0007669"/>
    <property type="project" value="UniProtKB-KW"/>
</dbReference>
<dbReference type="GeneID" id="107404998"/>
<keyword evidence="3" id="KW-0847">Vitamin C</keyword>
<dbReference type="Pfam" id="PF03171">
    <property type="entry name" value="2OG-FeII_Oxy"/>
    <property type="match status" value="1"/>
</dbReference>
<dbReference type="PANTHER" id="PTHR47991">
    <property type="entry name" value="OXOGLUTARATE/IRON-DEPENDENT DIOXYGENASE"/>
    <property type="match status" value="1"/>
</dbReference>
<evidence type="ECO:0000259" key="6">
    <source>
        <dbReference type="PROSITE" id="PS51471"/>
    </source>
</evidence>
<evidence type="ECO:0000256" key="5">
    <source>
        <dbReference type="RuleBase" id="RU003682"/>
    </source>
</evidence>
<keyword evidence="7" id="KW-1185">Reference proteome</keyword>
<dbReference type="InterPro" id="IPR005123">
    <property type="entry name" value="Oxoglu/Fe-dep_dioxygenase_dom"/>
</dbReference>
<evidence type="ECO:0000256" key="1">
    <source>
        <dbReference type="ARBA" id="ARBA00008056"/>
    </source>
</evidence>
<dbReference type="AlphaFoldDB" id="A0A6P3YTW0"/>
<dbReference type="RefSeq" id="XP_015867496.3">
    <property type="nucleotide sequence ID" value="XM_016012010.4"/>
</dbReference>
<sequence length="355" mass="40669">MEENKSLFGSSLLVPSVQELVKKEPNLSVPSRYIRANQDPIFFSNQLCSPQIPVIDLQKLISVESTASELENLHSACKDWGFFQLVNHEVSSSLVEKIKTDIQEFFKLPMEEKKKFWQNSGEVEGFGQAFVVSEEQKLDWNDIFFLTTLPVHMRKPHLFPKLPSPFRETLETYSLELRNLAMRILKQMEQALKVQAKEVTELFEGGLQAMRMNYYPPCPQPEQVIGLTPHSDAVGLTILLQVSEVEGLQIKKDGMWVPVKPLPNAFIVNIGDILEIITNGEYRSIEHRATINSDKERLSIATFYSPRFDGEMGPAYSLVNEQSPQKYRRIGVQEFYSGLFKRELDGKSYIDSMRL</sequence>
<reference evidence="8" key="1">
    <citation type="submission" date="2025-08" db="UniProtKB">
        <authorList>
            <consortium name="RefSeq"/>
        </authorList>
    </citation>
    <scope>IDENTIFICATION</scope>
    <source>
        <tissue evidence="8">Seedling</tissue>
    </source>
</reference>
<evidence type="ECO:0000313" key="8">
    <source>
        <dbReference type="RefSeq" id="XP_015867496.3"/>
    </source>
</evidence>
<organism evidence="7 8">
    <name type="scientific">Ziziphus jujuba</name>
    <name type="common">Chinese jujube</name>
    <name type="synonym">Ziziphus sativa</name>
    <dbReference type="NCBI Taxonomy" id="326968"/>
    <lineage>
        <taxon>Eukaryota</taxon>
        <taxon>Viridiplantae</taxon>
        <taxon>Streptophyta</taxon>
        <taxon>Embryophyta</taxon>
        <taxon>Tracheophyta</taxon>
        <taxon>Spermatophyta</taxon>
        <taxon>Magnoliopsida</taxon>
        <taxon>eudicotyledons</taxon>
        <taxon>Gunneridae</taxon>
        <taxon>Pentapetalae</taxon>
        <taxon>rosids</taxon>
        <taxon>fabids</taxon>
        <taxon>Rosales</taxon>
        <taxon>Rhamnaceae</taxon>
        <taxon>Paliureae</taxon>
        <taxon>Ziziphus</taxon>
    </lineage>
</organism>
<evidence type="ECO:0000256" key="2">
    <source>
        <dbReference type="ARBA" id="ARBA00022723"/>
    </source>
</evidence>
<dbReference type="InterPro" id="IPR026992">
    <property type="entry name" value="DIOX_N"/>
</dbReference>
<dbReference type="Pfam" id="PF14226">
    <property type="entry name" value="DIOX_N"/>
    <property type="match status" value="1"/>
</dbReference>
<dbReference type="InParanoid" id="A0A6P3YTW0"/>
<feature type="domain" description="Fe2OG dioxygenase" evidence="6">
    <location>
        <begin position="206"/>
        <end position="306"/>
    </location>
</feature>
<dbReference type="FunCoup" id="A0A6P3YTW0">
    <property type="interactions" value="284"/>
</dbReference>
<keyword evidence="2 5" id="KW-0479">Metal-binding</keyword>
<dbReference type="GO" id="GO:0031418">
    <property type="term" value="F:L-ascorbic acid binding"/>
    <property type="evidence" value="ECO:0007669"/>
    <property type="project" value="UniProtKB-KW"/>
</dbReference>
<name>A0A6P3YTW0_ZIZJJ</name>
<keyword evidence="5" id="KW-0560">Oxidoreductase</keyword>
<evidence type="ECO:0000256" key="3">
    <source>
        <dbReference type="ARBA" id="ARBA00022896"/>
    </source>
</evidence>
<dbReference type="InterPro" id="IPR050295">
    <property type="entry name" value="Plant_2OG-oxidoreductases"/>
</dbReference>